<dbReference type="PANTHER" id="PTHR30545">
    <property type="entry name" value="SUGAR FERMENTATION STIMULATION PROTEIN A"/>
    <property type="match status" value="1"/>
</dbReference>
<reference evidence="4 5" key="1">
    <citation type="submission" date="2017-05" db="EMBL/GenBank/DDBJ databases">
        <authorList>
            <person name="Song R."/>
            <person name="Chenine A.L."/>
            <person name="Ruprecht R.M."/>
        </authorList>
    </citation>
    <scope>NUCLEOTIDE SEQUENCE [LARGE SCALE GENOMIC DNA]</scope>
    <source>
        <strain evidence="4 5">CECT 8663</strain>
    </source>
</reference>
<dbReference type="PANTHER" id="PTHR30545:SF2">
    <property type="entry name" value="SUGAR FERMENTATION STIMULATION PROTEIN A"/>
    <property type="match status" value="1"/>
</dbReference>
<feature type="domain" description="Sugar fermentation stimulation protein C-terminal" evidence="2">
    <location>
        <begin position="109"/>
        <end position="247"/>
    </location>
</feature>
<protein>
    <recommendedName>
        <fullName evidence="1">Sugar fermentation stimulation protein homolog</fullName>
    </recommendedName>
</protein>
<evidence type="ECO:0000313" key="4">
    <source>
        <dbReference type="EMBL" id="SMX43685.1"/>
    </source>
</evidence>
<dbReference type="EMBL" id="FXYH01000009">
    <property type="protein sequence ID" value="SMX43685.1"/>
    <property type="molecule type" value="Genomic_DNA"/>
</dbReference>
<evidence type="ECO:0000313" key="5">
    <source>
        <dbReference type="Proteomes" id="UP000220836"/>
    </source>
</evidence>
<dbReference type="InterPro" id="IPR005224">
    <property type="entry name" value="SfsA"/>
</dbReference>
<dbReference type="InterPro" id="IPR041465">
    <property type="entry name" value="SfsA_N"/>
</dbReference>
<dbReference type="AlphaFoldDB" id="A0A238KLK0"/>
<dbReference type="Gene3D" id="3.40.1350.60">
    <property type="match status" value="1"/>
</dbReference>
<dbReference type="HAMAP" id="MF_00095">
    <property type="entry name" value="SfsA"/>
    <property type="match status" value="1"/>
</dbReference>
<evidence type="ECO:0000256" key="1">
    <source>
        <dbReference type="HAMAP-Rule" id="MF_00095"/>
    </source>
</evidence>
<evidence type="ECO:0000259" key="3">
    <source>
        <dbReference type="Pfam" id="PF17746"/>
    </source>
</evidence>
<dbReference type="CDD" id="cd22359">
    <property type="entry name" value="SfsA-like_bacterial"/>
    <property type="match status" value="1"/>
</dbReference>
<proteinExistence type="inferred from homology"/>
<sequence length="261" mass="28556">MTAPDKGAQPHNTVSLRFMNRYTGAMQFDAPLIPATLVRRYKRFLADCQLADGQEITAHVANPGSMLGMKEPGTKVWLEPNDNPKRKLKFAWRLSETASGDFIGVDTGVPNKMLKAALMAGSVPGLTGYDAVRPEMKYGENSRIDFLLTGQGRRDAWVEVKSVTLSRQNGLAEFPDSVTARGTKHLGELSKLAQDGQRAVMLYLVQRTDCREMTLASDIDQAYAQAFSIATGNGVEVLCFDCKLSPEGVELGRAIPFKAPN</sequence>
<dbReference type="GO" id="GO:0003677">
    <property type="term" value="F:DNA binding"/>
    <property type="evidence" value="ECO:0007669"/>
    <property type="project" value="InterPro"/>
</dbReference>
<comment type="similarity">
    <text evidence="1">Belongs to the SfsA family.</text>
</comment>
<keyword evidence="5" id="KW-1185">Reference proteome</keyword>
<dbReference type="Proteomes" id="UP000220836">
    <property type="component" value="Unassembled WGS sequence"/>
</dbReference>
<dbReference type="InterPro" id="IPR040452">
    <property type="entry name" value="SfsA_C"/>
</dbReference>
<accession>A0A238KLK0</accession>
<evidence type="ECO:0000259" key="2">
    <source>
        <dbReference type="Pfam" id="PF03749"/>
    </source>
</evidence>
<feature type="domain" description="SfsA N-terminal OB" evidence="3">
    <location>
        <begin position="38"/>
        <end position="105"/>
    </location>
</feature>
<name>A0A238KLK0_9RHOB</name>
<dbReference type="Pfam" id="PF17746">
    <property type="entry name" value="SfsA_N"/>
    <property type="match status" value="1"/>
</dbReference>
<dbReference type="Gene3D" id="2.40.50.580">
    <property type="match status" value="1"/>
</dbReference>
<dbReference type="Pfam" id="PF03749">
    <property type="entry name" value="SfsA"/>
    <property type="match status" value="1"/>
</dbReference>
<gene>
    <name evidence="1 4" type="primary">sfsA</name>
    <name evidence="4" type="ORF">PEV8663_02731</name>
</gene>
<organism evidence="4 5">
    <name type="scientific">Pelagimonas varians</name>
    <dbReference type="NCBI Taxonomy" id="696760"/>
    <lineage>
        <taxon>Bacteria</taxon>
        <taxon>Pseudomonadati</taxon>
        <taxon>Pseudomonadota</taxon>
        <taxon>Alphaproteobacteria</taxon>
        <taxon>Rhodobacterales</taxon>
        <taxon>Roseobacteraceae</taxon>
        <taxon>Pelagimonas</taxon>
    </lineage>
</organism>
<dbReference type="NCBIfam" id="TIGR00230">
    <property type="entry name" value="sfsA"/>
    <property type="match status" value="1"/>
</dbReference>